<dbReference type="CDD" id="cd00063">
    <property type="entry name" value="FN3"/>
    <property type="match status" value="1"/>
</dbReference>
<protein>
    <submittedName>
        <fullName evidence="2">Proto-oncogene tyrosine-protein kinase ROS-like protein</fullName>
    </submittedName>
</protein>
<dbReference type="AlphaFoldDB" id="A0A443RXH7"/>
<evidence type="ECO:0000313" key="3">
    <source>
        <dbReference type="Proteomes" id="UP000288716"/>
    </source>
</evidence>
<dbReference type="InterPro" id="IPR036116">
    <property type="entry name" value="FN3_sf"/>
</dbReference>
<dbReference type="Pfam" id="PF00041">
    <property type="entry name" value="fn3"/>
    <property type="match status" value="1"/>
</dbReference>
<evidence type="ECO:0000313" key="2">
    <source>
        <dbReference type="EMBL" id="RWS19848.1"/>
    </source>
</evidence>
<organism evidence="2 3">
    <name type="scientific">Leptotrombidium deliense</name>
    <dbReference type="NCBI Taxonomy" id="299467"/>
    <lineage>
        <taxon>Eukaryota</taxon>
        <taxon>Metazoa</taxon>
        <taxon>Ecdysozoa</taxon>
        <taxon>Arthropoda</taxon>
        <taxon>Chelicerata</taxon>
        <taxon>Arachnida</taxon>
        <taxon>Acari</taxon>
        <taxon>Acariformes</taxon>
        <taxon>Trombidiformes</taxon>
        <taxon>Prostigmata</taxon>
        <taxon>Anystina</taxon>
        <taxon>Parasitengona</taxon>
        <taxon>Trombiculoidea</taxon>
        <taxon>Trombiculidae</taxon>
        <taxon>Leptotrombidium</taxon>
    </lineage>
</organism>
<dbReference type="InterPro" id="IPR003961">
    <property type="entry name" value="FN3_dom"/>
</dbReference>
<reference evidence="2 3" key="1">
    <citation type="journal article" date="2018" name="Gigascience">
        <title>Genomes of trombidid mites reveal novel predicted allergens and laterally-transferred genes associated with secondary metabolism.</title>
        <authorList>
            <person name="Dong X."/>
            <person name="Chaisiri K."/>
            <person name="Xia D."/>
            <person name="Armstrong S.D."/>
            <person name="Fang Y."/>
            <person name="Donnelly M.J."/>
            <person name="Kadowaki T."/>
            <person name="McGarry J.W."/>
            <person name="Darby A.C."/>
            <person name="Makepeace B.L."/>
        </authorList>
    </citation>
    <scope>NUCLEOTIDE SEQUENCE [LARGE SCALE GENOMIC DNA]</scope>
    <source>
        <strain evidence="2">UoL-UT</strain>
    </source>
</reference>
<feature type="domain" description="Fibronectin type-III" evidence="1">
    <location>
        <begin position="150"/>
        <end position="250"/>
    </location>
</feature>
<feature type="non-terminal residue" evidence="2">
    <location>
        <position position="1"/>
    </location>
</feature>
<dbReference type="OrthoDB" id="65481at2759"/>
<sequence>TDLKGKNRAFLRVPGLQELESVNLIDPSLQQLPKINGTSIVAIVRPNRVLHSSIRVEGKWDNFTVYWNPVDNVNFGEIYYDFSVNVKGYTDSKLNVNRNIITKNPYYNYPCTHKLQPYSLLKVYIKSFTYWASGEGVSVDVFTPMSTPSKPQNPRVFITNSNGNISAEFRWLPSLSPNGVIKYYKVNVWYEYDLLGRVDHSKVNIVSGASLSFKASNLRKDRIYYFQVQAFTEAGAGPFSDLINANTSVDQFVPKLITIRNDAITLFDVDLLRETEVFKKVINAVAVTYIENENTIFWIEEDKILKAFNFAKNTSIILHTMNGISTSLTADWISRNLYWSEIDLNENKSNVWRLDLNSKAKPEIVFKRSK</sequence>
<dbReference type="InterPro" id="IPR013783">
    <property type="entry name" value="Ig-like_fold"/>
</dbReference>
<accession>A0A443RXH7</accession>
<dbReference type="STRING" id="299467.A0A443RXH7"/>
<proteinExistence type="predicted"/>
<name>A0A443RXH7_9ACAR</name>
<dbReference type="Proteomes" id="UP000288716">
    <property type="component" value="Unassembled WGS sequence"/>
</dbReference>
<dbReference type="Gene3D" id="2.120.10.30">
    <property type="entry name" value="TolB, C-terminal domain"/>
    <property type="match status" value="1"/>
</dbReference>
<feature type="non-terminal residue" evidence="2">
    <location>
        <position position="370"/>
    </location>
</feature>
<gene>
    <name evidence="2" type="ORF">B4U80_12203</name>
</gene>
<keyword evidence="2" id="KW-0418">Kinase</keyword>
<keyword evidence="2" id="KW-0808">Transferase</keyword>
<dbReference type="SUPFAM" id="SSF49265">
    <property type="entry name" value="Fibronectin type III"/>
    <property type="match status" value="1"/>
</dbReference>
<dbReference type="InterPro" id="IPR011042">
    <property type="entry name" value="6-blade_b-propeller_TolB-like"/>
</dbReference>
<dbReference type="SMART" id="SM00060">
    <property type="entry name" value="FN3"/>
    <property type="match status" value="1"/>
</dbReference>
<comment type="caution">
    <text evidence="2">The sequence shown here is derived from an EMBL/GenBank/DDBJ whole genome shotgun (WGS) entry which is preliminary data.</text>
</comment>
<dbReference type="VEuPathDB" id="VectorBase:LDEU012192"/>
<dbReference type="EMBL" id="NCKV01022243">
    <property type="protein sequence ID" value="RWS19848.1"/>
    <property type="molecule type" value="Genomic_DNA"/>
</dbReference>
<dbReference type="SUPFAM" id="SSF63825">
    <property type="entry name" value="YWTD domain"/>
    <property type="match status" value="1"/>
</dbReference>
<keyword evidence="3" id="KW-1185">Reference proteome</keyword>
<evidence type="ECO:0000259" key="1">
    <source>
        <dbReference type="PROSITE" id="PS50853"/>
    </source>
</evidence>
<dbReference type="Gene3D" id="2.60.40.10">
    <property type="entry name" value="Immunoglobulins"/>
    <property type="match status" value="1"/>
</dbReference>
<dbReference type="PROSITE" id="PS50853">
    <property type="entry name" value="FN3"/>
    <property type="match status" value="1"/>
</dbReference>
<dbReference type="GO" id="GO:0016301">
    <property type="term" value="F:kinase activity"/>
    <property type="evidence" value="ECO:0007669"/>
    <property type="project" value="UniProtKB-KW"/>
</dbReference>